<dbReference type="Proteomes" id="UP000663866">
    <property type="component" value="Unassembled WGS sequence"/>
</dbReference>
<gene>
    <name evidence="2" type="ORF">OVN521_LOCUS47322</name>
</gene>
<organism evidence="2 3">
    <name type="scientific">Rotaria magnacalcarata</name>
    <dbReference type="NCBI Taxonomy" id="392030"/>
    <lineage>
        <taxon>Eukaryota</taxon>
        <taxon>Metazoa</taxon>
        <taxon>Spiralia</taxon>
        <taxon>Gnathifera</taxon>
        <taxon>Rotifera</taxon>
        <taxon>Eurotatoria</taxon>
        <taxon>Bdelloidea</taxon>
        <taxon>Philodinida</taxon>
        <taxon>Philodinidae</taxon>
        <taxon>Rotaria</taxon>
    </lineage>
</organism>
<reference evidence="2" key="1">
    <citation type="submission" date="2021-02" db="EMBL/GenBank/DDBJ databases">
        <authorList>
            <person name="Nowell W R."/>
        </authorList>
    </citation>
    <scope>NUCLEOTIDE SEQUENCE</scope>
</reference>
<evidence type="ECO:0000256" key="1">
    <source>
        <dbReference type="SAM" id="MobiDB-lite"/>
    </source>
</evidence>
<feature type="non-terminal residue" evidence="2">
    <location>
        <position position="1"/>
    </location>
</feature>
<sequence>RSILIEQQYEIISTPVDEQHADIFSPVKDERLEEIHASGHEEEEQQQQEILASPVKEEQEQIQSPGIEQQYEIIPSPVNEPLEN</sequence>
<proteinExistence type="predicted"/>
<comment type="caution">
    <text evidence="2">The sequence shown here is derived from an EMBL/GenBank/DDBJ whole genome shotgun (WGS) entry which is preliminary data.</text>
</comment>
<keyword evidence="3" id="KW-1185">Reference proteome</keyword>
<evidence type="ECO:0000313" key="2">
    <source>
        <dbReference type="EMBL" id="CAF4667994.1"/>
    </source>
</evidence>
<evidence type="ECO:0000313" key="3">
    <source>
        <dbReference type="Proteomes" id="UP000663866"/>
    </source>
</evidence>
<dbReference type="EMBL" id="CAJOBG010091609">
    <property type="protein sequence ID" value="CAF4667994.1"/>
    <property type="molecule type" value="Genomic_DNA"/>
</dbReference>
<feature type="non-terminal residue" evidence="2">
    <location>
        <position position="84"/>
    </location>
</feature>
<protein>
    <submittedName>
        <fullName evidence="2">Uncharacterized protein</fullName>
    </submittedName>
</protein>
<accession>A0A821GKY8</accession>
<feature type="region of interest" description="Disordered" evidence="1">
    <location>
        <begin position="34"/>
        <end position="84"/>
    </location>
</feature>
<dbReference type="AlphaFoldDB" id="A0A821GKY8"/>
<name>A0A821GKY8_9BILA</name>